<keyword evidence="4" id="KW-1185">Reference proteome</keyword>
<proteinExistence type="inferred from homology"/>
<dbReference type="Gene3D" id="3.30.2040.10">
    <property type="entry name" value="PSTPO5379-like domain"/>
    <property type="match status" value="1"/>
</dbReference>
<dbReference type="OrthoDB" id="149585at2"/>
<dbReference type="AlphaFoldDB" id="A0A437MPG6"/>
<dbReference type="InterPro" id="IPR038021">
    <property type="entry name" value="Putative_hydro-lyase"/>
</dbReference>
<name>A0A437MPG6_9PROT</name>
<keyword evidence="2 3" id="KW-0456">Lyase</keyword>
<protein>
    <submittedName>
        <fullName evidence="3">Putative hydro-lyase</fullName>
    </submittedName>
</protein>
<dbReference type="RefSeq" id="WP_127786436.1">
    <property type="nucleotide sequence ID" value="NZ_SACL01000001.1"/>
</dbReference>
<evidence type="ECO:0000313" key="3">
    <source>
        <dbReference type="EMBL" id="RVT99542.1"/>
    </source>
</evidence>
<dbReference type="InterPro" id="IPR016938">
    <property type="entry name" value="UPF0317"/>
</dbReference>
<reference evidence="3 4" key="1">
    <citation type="submission" date="2019-01" db="EMBL/GenBank/DDBJ databases">
        <authorList>
            <person name="Chen W.-M."/>
        </authorList>
    </citation>
    <scope>NUCLEOTIDE SEQUENCE [LARGE SCALE GENOMIC DNA]</scope>
    <source>
        <strain evidence="3 4">CCP-6</strain>
    </source>
</reference>
<accession>A0A437MPG6</accession>
<comment type="similarity">
    <text evidence="1">Belongs to the D-glutamate cyclase family.</text>
</comment>
<dbReference type="GO" id="GO:0016829">
    <property type="term" value="F:lyase activity"/>
    <property type="evidence" value="ECO:0007669"/>
    <property type="project" value="UniProtKB-KW"/>
</dbReference>
<dbReference type="Proteomes" id="UP000282957">
    <property type="component" value="Unassembled WGS sequence"/>
</dbReference>
<evidence type="ECO:0000256" key="2">
    <source>
        <dbReference type="ARBA" id="ARBA00023239"/>
    </source>
</evidence>
<dbReference type="PIRSF" id="PIRSF029755">
    <property type="entry name" value="UCP029755"/>
    <property type="match status" value="1"/>
</dbReference>
<gene>
    <name evidence="3" type="ORF">EOD42_05505</name>
</gene>
<evidence type="ECO:0000313" key="4">
    <source>
        <dbReference type="Proteomes" id="UP000282957"/>
    </source>
</evidence>
<dbReference type="SUPFAM" id="SSF160920">
    <property type="entry name" value="PSTPO5379-like"/>
    <property type="match status" value="1"/>
</dbReference>
<comment type="caution">
    <text evidence="3">The sequence shown here is derived from an EMBL/GenBank/DDBJ whole genome shotgun (WGS) entry which is preliminary data.</text>
</comment>
<dbReference type="Gene3D" id="3.40.1640.10">
    <property type="entry name" value="PSTPO5379-like"/>
    <property type="match status" value="1"/>
</dbReference>
<dbReference type="Pfam" id="PF07286">
    <property type="entry name" value="D-Glu_cyclase"/>
    <property type="match status" value="1"/>
</dbReference>
<dbReference type="InterPro" id="IPR009906">
    <property type="entry name" value="D-Glu_cyclase"/>
</dbReference>
<dbReference type="EMBL" id="SACL01000001">
    <property type="protein sequence ID" value="RVT99542.1"/>
    <property type="molecule type" value="Genomic_DNA"/>
</dbReference>
<evidence type="ECO:0000256" key="1">
    <source>
        <dbReference type="ARBA" id="ARBA00007896"/>
    </source>
</evidence>
<sequence length="273" mass="29738">MTVQEKTIQRTDLATWAPHEVRQAIRDRRWTGTTHGAARGRLQANLVVLPQKYAFDFLRFCLRNPRPCPVIDVTDPGSAEPTVAAPGADLRTDLSSYRVYRNGELTDTVPDLLDLWTEDHVGFLLGCSLSFDEALDSAGIPMPHLRDTTSRVSTFRSNIPCVPAGPFSGPMVVTMRPVPTNMVVRAVEVTGRYPLAHGAPVHIGDAADIGITDLENPEFVTGDRLGEGQTSVFWGCGVTPQAVAMAARIPEMFTHHAGHMFVTDLALDGTPKP</sequence>
<dbReference type="PANTHER" id="PTHR32022:SF10">
    <property type="entry name" value="D-GLUTAMATE CYCLASE, MITOCHONDRIAL"/>
    <property type="match status" value="1"/>
</dbReference>
<dbReference type="PANTHER" id="PTHR32022">
    <property type="entry name" value="D-GLUTAMATE CYCLASE, MITOCHONDRIAL"/>
    <property type="match status" value="1"/>
</dbReference>
<dbReference type="NCBIfam" id="NF003969">
    <property type="entry name" value="PRK05463.1"/>
    <property type="match status" value="1"/>
</dbReference>
<dbReference type="FunFam" id="3.30.2040.10:FF:000001">
    <property type="entry name" value="D-glutamate cyclase, mitochondrial"/>
    <property type="match status" value="1"/>
</dbReference>
<organism evidence="3 4">
    <name type="scientific">Rhodovarius crocodyli</name>
    <dbReference type="NCBI Taxonomy" id="1979269"/>
    <lineage>
        <taxon>Bacteria</taxon>
        <taxon>Pseudomonadati</taxon>
        <taxon>Pseudomonadota</taxon>
        <taxon>Alphaproteobacteria</taxon>
        <taxon>Acetobacterales</taxon>
        <taxon>Roseomonadaceae</taxon>
        <taxon>Rhodovarius</taxon>
    </lineage>
</organism>